<accession>A0A8E4F1B2</accession>
<dbReference type="InterPro" id="IPR002549">
    <property type="entry name" value="AI-2E-like"/>
</dbReference>
<feature type="transmembrane region" description="Helical" evidence="8">
    <location>
        <begin position="242"/>
        <end position="272"/>
    </location>
</feature>
<reference evidence="9" key="1">
    <citation type="submission" date="2020-10" db="EMBL/GenBank/DDBJ databases">
        <authorList>
            <person name="Szabo G."/>
        </authorList>
    </citation>
    <scope>NUCLEOTIDE SEQUENCE</scope>
    <source>
        <strain evidence="9">PROFFT</strain>
    </source>
</reference>
<evidence type="ECO:0000256" key="7">
    <source>
        <dbReference type="ARBA" id="ARBA00023136"/>
    </source>
</evidence>
<name>A0A8E4F1B2_9ENTR</name>
<dbReference type="Proteomes" id="UP000683585">
    <property type="component" value="Chromosome"/>
</dbReference>
<dbReference type="PROSITE" id="PS51257">
    <property type="entry name" value="PROKAR_LIPOPROTEIN"/>
    <property type="match status" value="1"/>
</dbReference>
<keyword evidence="10" id="KW-1185">Reference proteome</keyword>
<feature type="transmembrane region" description="Helical" evidence="8">
    <location>
        <begin position="64"/>
        <end position="86"/>
    </location>
</feature>
<keyword evidence="3" id="KW-0813">Transport</keyword>
<keyword evidence="5 8" id="KW-0812">Transmembrane</keyword>
<gene>
    <name evidence="9" type="primary">ydiK</name>
    <name evidence="9" type="ORF">PROFFT_A_00820</name>
</gene>
<keyword evidence="7 8" id="KW-0472">Membrane</keyword>
<dbReference type="PANTHER" id="PTHR21716:SF67">
    <property type="entry name" value="TRANSPORT PROTEIN YDIK-RELATED"/>
    <property type="match status" value="1"/>
</dbReference>
<feature type="transmembrane region" description="Helical" evidence="8">
    <location>
        <begin position="12"/>
        <end position="32"/>
    </location>
</feature>
<comment type="subcellular location">
    <subcellularLocation>
        <location evidence="1">Cell membrane</location>
        <topology evidence="1">Multi-pass membrane protein</topology>
    </subcellularLocation>
</comment>
<evidence type="ECO:0000256" key="3">
    <source>
        <dbReference type="ARBA" id="ARBA00022448"/>
    </source>
</evidence>
<evidence type="ECO:0000313" key="10">
    <source>
        <dbReference type="Proteomes" id="UP000683585"/>
    </source>
</evidence>
<keyword evidence="4" id="KW-1003">Cell membrane</keyword>
<proteinExistence type="inferred from homology"/>
<dbReference type="NCBIfam" id="NF008216">
    <property type="entry name" value="PRK10983.1"/>
    <property type="match status" value="1"/>
</dbReference>
<dbReference type="PANTHER" id="PTHR21716">
    <property type="entry name" value="TRANSMEMBRANE PROTEIN"/>
    <property type="match status" value="1"/>
</dbReference>
<evidence type="ECO:0000256" key="2">
    <source>
        <dbReference type="ARBA" id="ARBA00009773"/>
    </source>
</evidence>
<evidence type="ECO:0000256" key="5">
    <source>
        <dbReference type="ARBA" id="ARBA00022692"/>
    </source>
</evidence>
<organism evidence="9 10">
    <name type="scientific">Candidatus Profftia tarda</name>
    <dbReference type="NCBI Taxonomy" id="1177216"/>
    <lineage>
        <taxon>Bacteria</taxon>
        <taxon>Pseudomonadati</taxon>
        <taxon>Pseudomonadota</taxon>
        <taxon>Gammaproteobacteria</taxon>
        <taxon>Enterobacterales</taxon>
        <taxon>Enterobacteriaceae</taxon>
        <taxon>Candidatus Profftia</taxon>
    </lineage>
</organism>
<dbReference type="AlphaFoldDB" id="A0A8E4F1B2"/>
<feature type="transmembrane region" description="Helical" evidence="8">
    <location>
        <begin position="214"/>
        <end position="236"/>
    </location>
</feature>
<comment type="similarity">
    <text evidence="2">Belongs to the autoinducer-2 exporter (AI-2E) (TC 2.A.86) family.</text>
</comment>
<evidence type="ECO:0000256" key="6">
    <source>
        <dbReference type="ARBA" id="ARBA00022989"/>
    </source>
</evidence>
<evidence type="ECO:0000313" key="9">
    <source>
        <dbReference type="EMBL" id="CAD6507585.1"/>
    </source>
</evidence>
<dbReference type="KEGG" id="ptf:PROFFT_A_00820"/>
<keyword evidence="6 8" id="KW-1133">Transmembrane helix</keyword>
<dbReference type="Pfam" id="PF01594">
    <property type="entry name" value="AI-2E_transport"/>
    <property type="match status" value="1"/>
</dbReference>
<feature type="transmembrane region" description="Helical" evidence="8">
    <location>
        <begin position="38"/>
        <end position="55"/>
    </location>
</feature>
<evidence type="ECO:0000256" key="1">
    <source>
        <dbReference type="ARBA" id="ARBA00004651"/>
    </source>
</evidence>
<evidence type="ECO:0000256" key="4">
    <source>
        <dbReference type="ARBA" id="ARBA00022475"/>
    </source>
</evidence>
<evidence type="ECO:0000256" key="8">
    <source>
        <dbReference type="SAM" id="Phobius"/>
    </source>
</evidence>
<dbReference type="EMBL" id="LR890047">
    <property type="protein sequence ID" value="CAD6507585.1"/>
    <property type="molecule type" value="Genomic_DNA"/>
</dbReference>
<dbReference type="RefSeq" id="WP_216782525.1">
    <property type="nucleotide sequence ID" value="NZ_LR890047.1"/>
</dbReference>
<feature type="transmembrane region" description="Helical" evidence="8">
    <location>
        <begin position="279"/>
        <end position="300"/>
    </location>
</feature>
<protein>
    <submittedName>
        <fullName evidence="9">UPF0118 inner membrane protein YdiK</fullName>
    </submittedName>
</protein>
<sequence length="367" mass="40566">MHNNIKQYDLPRIIFGVLFISLMIFSCLWVVRPFIFEFTWASMIVIATWPILIKLQNIFCGKRWIAVCIMTILLLLFLILPIALIICSLIDNSHPILVWASSAKHWSMPDLLFLEKIPAIGHRIYKSWHSILTSGSSIIISKIQPYIGQTITWFVAQVAHVGSFLLHCSLMLLFSALLYSRGEEVALGVRKFAIRLAAQSGADAVTLATKAIRAVALGVVVTALVQSILGGIGLTISGIDYAMLLTVFMFICCLAQLGPLLVLIPAILWLYWIGESTRGSLLIVWSCIVGTLDNFVRPALMIRMGATLPTILILSGVIGGLLAFGMIGLFIGPVVLAVSYLLISSWMYEIPKLDLEEKPVVQKLNNK</sequence>
<feature type="transmembrane region" description="Helical" evidence="8">
    <location>
        <begin position="151"/>
        <end position="174"/>
    </location>
</feature>
<feature type="transmembrane region" description="Helical" evidence="8">
    <location>
        <begin position="312"/>
        <end position="343"/>
    </location>
</feature>
<dbReference type="GO" id="GO:0005886">
    <property type="term" value="C:plasma membrane"/>
    <property type="evidence" value="ECO:0007669"/>
    <property type="project" value="UniProtKB-SubCell"/>
</dbReference>